<comment type="caution">
    <text evidence="2">The sequence shown here is derived from an EMBL/GenBank/DDBJ whole genome shotgun (WGS) entry which is preliminary data.</text>
</comment>
<sequence>MKRYGRAYIKYNDIFTTLKKGRIFVKLILVQAYQQLEVDEASAELQTIIAHKGVFKAKRLQFSIVSVPGIFQRFLDSLLANLNDVVSYFKDVLTVADSQHELLEVLRRVFDRLRDAGIWLNRENASL</sequence>
<gene>
    <name evidence="2" type="primary">K02A2.6</name>
    <name evidence="2" type="ORF">T01_1945</name>
</gene>
<dbReference type="InParanoid" id="A0A0V1BSN8"/>
<protein>
    <recommendedName>
        <fullName evidence="1">Reverse transcriptase domain-containing protein</fullName>
    </recommendedName>
</protein>
<dbReference type="OrthoDB" id="5829234at2759"/>
<reference evidence="2 3" key="1">
    <citation type="submission" date="2015-01" db="EMBL/GenBank/DDBJ databases">
        <title>Evolution of Trichinella species and genotypes.</title>
        <authorList>
            <person name="Korhonen P.K."/>
            <person name="Edoardo P."/>
            <person name="Giuseppe L.R."/>
            <person name="Gasser R.B."/>
        </authorList>
    </citation>
    <scope>NUCLEOTIDE SEQUENCE [LARGE SCALE GENOMIC DNA]</scope>
    <source>
        <strain evidence="2">ISS3</strain>
    </source>
</reference>
<dbReference type="Gene3D" id="3.30.70.270">
    <property type="match status" value="1"/>
</dbReference>
<dbReference type="InterPro" id="IPR050951">
    <property type="entry name" value="Retrovirus_Pol_polyprotein"/>
</dbReference>
<dbReference type="AlphaFoldDB" id="A0A0V1BSN8"/>
<evidence type="ECO:0000313" key="2">
    <source>
        <dbReference type="EMBL" id="KRY40185.1"/>
    </source>
</evidence>
<dbReference type="EMBL" id="JYDH01000014">
    <property type="protein sequence ID" value="KRY40185.1"/>
    <property type="molecule type" value="Genomic_DNA"/>
</dbReference>
<dbReference type="PANTHER" id="PTHR37984:SF12">
    <property type="entry name" value="RIBONUCLEASE H"/>
    <property type="match status" value="1"/>
</dbReference>
<dbReference type="InterPro" id="IPR043128">
    <property type="entry name" value="Rev_trsase/Diguanyl_cyclase"/>
</dbReference>
<dbReference type="Pfam" id="PF00078">
    <property type="entry name" value="RVT_1"/>
    <property type="match status" value="1"/>
</dbReference>
<dbReference type="SUPFAM" id="SSF56672">
    <property type="entry name" value="DNA/RNA polymerases"/>
    <property type="match status" value="1"/>
</dbReference>
<evidence type="ECO:0000259" key="1">
    <source>
        <dbReference type="Pfam" id="PF00078"/>
    </source>
</evidence>
<dbReference type="Gene3D" id="3.10.10.10">
    <property type="entry name" value="HIV Type 1 Reverse Transcriptase, subunit A, domain 1"/>
    <property type="match status" value="1"/>
</dbReference>
<dbReference type="PANTHER" id="PTHR37984">
    <property type="entry name" value="PROTEIN CBG26694"/>
    <property type="match status" value="1"/>
</dbReference>
<dbReference type="eggNOG" id="KOG0017">
    <property type="taxonomic scope" value="Eukaryota"/>
</dbReference>
<name>A0A0V1BSN8_TRISP</name>
<accession>A0A0V1BSN8</accession>
<organism evidence="2 3">
    <name type="scientific">Trichinella spiralis</name>
    <name type="common">Trichina worm</name>
    <dbReference type="NCBI Taxonomy" id="6334"/>
    <lineage>
        <taxon>Eukaryota</taxon>
        <taxon>Metazoa</taxon>
        <taxon>Ecdysozoa</taxon>
        <taxon>Nematoda</taxon>
        <taxon>Enoplea</taxon>
        <taxon>Dorylaimia</taxon>
        <taxon>Trichinellida</taxon>
        <taxon>Trichinellidae</taxon>
        <taxon>Trichinella</taxon>
    </lineage>
</organism>
<dbReference type="InterPro" id="IPR000477">
    <property type="entry name" value="RT_dom"/>
</dbReference>
<proteinExistence type="predicted"/>
<dbReference type="InterPro" id="IPR043502">
    <property type="entry name" value="DNA/RNA_pol_sf"/>
</dbReference>
<dbReference type="Proteomes" id="UP000054776">
    <property type="component" value="Unassembled WGS sequence"/>
</dbReference>
<evidence type="ECO:0000313" key="3">
    <source>
        <dbReference type="Proteomes" id="UP000054776"/>
    </source>
</evidence>
<feature type="domain" description="Reverse transcriptase" evidence="1">
    <location>
        <begin position="13"/>
        <end position="123"/>
    </location>
</feature>
<keyword evidence="3" id="KW-1185">Reference proteome</keyword>